<evidence type="ECO:0000259" key="4">
    <source>
        <dbReference type="Pfam" id="PF01467"/>
    </source>
</evidence>
<dbReference type="SUPFAM" id="SSF52374">
    <property type="entry name" value="Nucleotidylyl transferase"/>
    <property type="match status" value="1"/>
</dbReference>
<keyword evidence="6" id="KW-1185">Reference proteome</keyword>
<gene>
    <name evidence="5" type="ORF">CAUJ_LOCUS13426</name>
</gene>
<dbReference type="PANTHER" id="PTHR10739">
    <property type="entry name" value="CYTIDYLYLTRANSFERASE"/>
    <property type="match status" value="1"/>
</dbReference>
<proteinExistence type="predicted"/>
<protein>
    <recommendedName>
        <fullName evidence="2">choline-phosphate cytidylyltransferase</fullName>
        <ecNumber evidence="2">2.7.7.15</ecNumber>
    </recommendedName>
</protein>
<comment type="pathway">
    <text evidence="1">Phospholipid metabolism; phosphatidylcholine biosynthesis; phosphatidylcholine from phosphocholine: step 1/2.</text>
</comment>
<name>A0A8S1HQ65_9PELO</name>
<evidence type="ECO:0000313" key="5">
    <source>
        <dbReference type="EMBL" id="CAD6197517.1"/>
    </source>
</evidence>
<dbReference type="GO" id="GO:0031210">
    <property type="term" value="F:phosphatidylcholine binding"/>
    <property type="evidence" value="ECO:0007669"/>
    <property type="project" value="TreeGrafter"/>
</dbReference>
<feature type="domain" description="Cytidyltransferase-like" evidence="4">
    <location>
        <begin position="79"/>
        <end position="208"/>
    </location>
</feature>
<dbReference type="InterPro" id="IPR045049">
    <property type="entry name" value="Pcy1-like"/>
</dbReference>
<dbReference type="EC" id="2.7.7.15" evidence="2"/>
<organism evidence="5 6">
    <name type="scientific">Caenorhabditis auriculariae</name>
    <dbReference type="NCBI Taxonomy" id="2777116"/>
    <lineage>
        <taxon>Eukaryota</taxon>
        <taxon>Metazoa</taxon>
        <taxon>Ecdysozoa</taxon>
        <taxon>Nematoda</taxon>
        <taxon>Chromadorea</taxon>
        <taxon>Rhabditida</taxon>
        <taxon>Rhabditina</taxon>
        <taxon>Rhabditomorpha</taxon>
        <taxon>Rhabditoidea</taxon>
        <taxon>Rhabditidae</taxon>
        <taxon>Peloderinae</taxon>
        <taxon>Caenorhabditis</taxon>
    </lineage>
</organism>
<dbReference type="InterPro" id="IPR004821">
    <property type="entry name" value="Cyt_trans-like"/>
</dbReference>
<feature type="signal peptide" evidence="3">
    <location>
        <begin position="1"/>
        <end position="23"/>
    </location>
</feature>
<dbReference type="Proteomes" id="UP000835052">
    <property type="component" value="Unassembled WGS sequence"/>
</dbReference>
<evidence type="ECO:0000256" key="1">
    <source>
        <dbReference type="ARBA" id="ARBA00025706"/>
    </source>
</evidence>
<keyword evidence="3" id="KW-0732">Signal</keyword>
<sequence length="219" mass="25010">MLLPGIGTMVGALACGIAGGVYGCRASSTLVNRIGDQTGYDMEARKCDVCSDIFMHRKYASSNDHISNHPEMERQVRIYADGVYDLFHFGHVQQLKQIKDRFSGAHLMVGVISDEDCFKYKLKKPVMSHQERIQSVKLCPYVDEVITQPPFYPTIEFLNRFKIDLAAHDDFPYPVGSEHIDDCYTPFKDADRFLTTIRTPYISTTELVSRITSRYNEYK</sequence>
<comment type="caution">
    <text evidence="5">The sequence shown here is derived from an EMBL/GenBank/DDBJ whole genome shotgun (WGS) entry which is preliminary data.</text>
</comment>
<evidence type="ECO:0000313" key="6">
    <source>
        <dbReference type="Proteomes" id="UP000835052"/>
    </source>
</evidence>
<dbReference type="OrthoDB" id="17102at2759"/>
<evidence type="ECO:0000256" key="3">
    <source>
        <dbReference type="SAM" id="SignalP"/>
    </source>
</evidence>
<dbReference type="Gene3D" id="3.40.50.620">
    <property type="entry name" value="HUPs"/>
    <property type="match status" value="1"/>
</dbReference>
<dbReference type="EMBL" id="CAJGYM010000096">
    <property type="protein sequence ID" value="CAD6197517.1"/>
    <property type="molecule type" value="Genomic_DNA"/>
</dbReference>
<dbReference type="NCBIfam" id="TIGR00125">
    <property type="entry name" value="cyt_tran_rel"/>
    <property type="match status" value="1"/>
</dbReference>
<dbReference type="GO" id="GO:0004105">
    <property type="term" value="F:choline-phosphate cytidylyltransferase activity"/>
    <property type="evidence" value="ECO:0007669"/>
    <property type="project" value="UniProtKB-EC"/>
</dbReference>
<dbReference type="AlphaFoldDB" id="A0A8S1HQ65"/>
<dbReference type="InterPro" id="IPR014729">
    <property type="entry name" value="Rossmann-like_a/b/a_fold"/>
</dbReference>
<feature type="chain" id="PRO_5035810334" description="choline-phosphate cytidylyltransferase" evidence="3">
    <location>
        <begin position="24"/>
        <end position="219"/>
    </location>
</feature>
<dbReference type="Pfam" id="PF01467">
    <property type="entry name" value="CTP_transf_like"/>
    <property type="match status" value="1"/>
</dbReference>
<reference evidence="5" key="1">
    <citation type="submission" date="2020-10" db="EMBL/GenBank/DDBJ databases">
        <authorList>
            <person name="Kikuchi T."/>
        </authorList>
    </citation>
    <scope>NUCLEOTIDE SEQUENCE</scope>
    <source>
        <strain evidence="5">NKZ352</strain>
    </source>
</reference>
<evidence type="ECO:0000256" key="2">
    <source>
        <dbReference type="ARBA" id="ARBA00026101"/>
    </source>
</evidence>
<accession>A0A8S1HQ65</accession>
<dbReference type="PANTHER" id="PTHR10739:SF13">
    <property type="entry name" value="CHOLINE-PHOSPHATE CYTIDYLYLTRANSFERASE"/>
    <property type="match status" value="1"/>
</dbReference>